<evidence type="ECO:0000313" key="1">
    <source>
        <dbReference type="EMBL" id="PRO94823.1"/>
    </source>
</evidence>
<gene>
    <name evidence="1" type="ORF">C6Y08_07815</name>
</gene>
<evidence type="ECO:0000313" key="2">
    <source>
        <dbReference type="Proteomes" id="UP000238378"/>
    </source>
</evidence>
<dbReference type="EMBL" id="PVOB01000125">
    <property type="protein sequence ID" value="PRO94823.1"/>
    <property type="molecule type" value="Genomic_DNA"/>
</dbReference>
<accession>A0ABX5D051</accession>
<keyword evidence="2" id="KW-1185">Reference proteome</keyword>
<comment type="caution">
    <text evidence="1">The sequence shown here is derived from an EMBL/GenBank/DDBJ whole genome shotgun (WGS) entry which is preliminary data.</text>
</comment>
<protein>
    <submittedName>
        <fullName evidence="1">Uncharacterized protein</fullName>
    </submittedName>
</protein>
<reference evidence="1 2" key="1">
    <citation type="submission" date="2018-03" db="EMBL/GenBank/DDBJ databases">
        <title>Draft Genome Sequences of six Lactobacillus pentosus Strains Isolated from Brines of Traditionally Fermented Spanish-Style Green Table Olives.</title>
        <authorList>
            <person name="Calero-Delgado B."/>
            <person name="Martin-Platero A.M."/>
            <person name="Perez-Pulido A.J."/>
            <person name="Benitez-Cabello A."/>
            <person name="Casimiro-Soriguer C.S."/>
            <person name="Martinez-Bueno M."/>
            <person name="Arroyo-Lopez F.N."/>
            <person name="Rodriguez-Gomez F."/>
            <person name="Bautista-Gallego J."/>
            <person name="Garrido-Fernandez A."/>
            <person name="Jimenez-Diaz R."/>
        </authorList>
    </citation>
    <scope>NUCLEOTIDE SEQUENCE [LARGE SCALE GENOMIC DNA]</scope>
    <source>
        <strain evidence="1 2">IG2</strain>
    </source>
</reference>
<name>A0ABX5D051_LACPE</name>
<proteinExistence type="predicted"/>
<feature type="non-terminal residue" evidence="1">
    <location>
        <position position="1"/>
    </location>
</feature>
<sequence length="98" mass="11432">AISNTSLLLAREDHPDKKNFALEHCQPAPSVGKPLEWRMNGHRIRCNWPLNIKWLVLQANFESVSKMSCRIRRLRFLLEYYSFISSRCAFGTFFISGD</sequence>
<organism evidence="1 2">
    <name type="scientific">Lactiplantibacillus pentosus</name>
    <name type="common">Lactobacillus pentosus</name>
    <dbReference type="NCBI Taxonomy" id="1589"/>
    <lineage>
        <taxon>Bacteria</taxon>
        <taxon>Bacillati</taxon>
        <taxon>Bacillota</taxon>
        <taxon>Bacilli</taxon>
        <taxon>Lactobacillales</taxon>
        <taxon>Lactobacillaceae</taxon>
        <taxon>Lactiplantibacillus</taxon>
    </lineage>
</organism>
<dbReference type="Proteomes" id="UP000238378">
    <property type="component" value="Unassembled WGS sequence"/>
</dbReference>